<gene>
    <name evidence="1" type="ORF">PXEA_LOCUS16896</name>
</gene>
<accession>A0A448WYE9</accession>
<proteinExistence type="predicted"/>
<comment type="caution">
    <text evidence="1">The sequence shown here is derived from an EMBL/GenBank/DDBJ whole genome shotgun (WGS) entry which is preliminary data.</text>
</comment>
<sequence length="84" mass="9166">MSYENCIRSVRNKQMASGGWGISVPTQHRTTTTAHTASASASANITKHLQLLVPCLAHPILEGAKSWPIPSEFRKLRAVVINLN</sequence>
<evidence type="ECO:0000313" key="2">
    <source>
        <dbReference type="Proteomes" id="UP000784294"/>
    </source>
</evidence>
<evidence type="ECO:0000313" key="1">
    <source>
        <dbReference type="EMBL" id="VEL23456.1"/>
    </source>
</evidence>
<dbReference type="EMBL" id="CAAALY010062033">
    <property type="protein sequence ID" value="VEL23456.1"/>
    <property type="molecule type" value="Genomic_DNA"/>
</dbReference>
<organism evidence="1 2">
    <name type="scientific">Protopolystoma xenopodis</name>
    <dbReference type="NCBI Taxonomy" id="117903"/>
    <lineage>
        <taxon>Eukaryota</taxon>
        <taxon>Metazoa</taxon>
        <taxon>Spiralia</taxon>
        <taxon>Lophotrochozoa</taxon>
        <taxon>Platyhelminthes</taxon>
        <taxon>Monogenea</taxon>
        <taxon>Polyopisthocotylea</taxon>
        <taxon>Polystomatidea</taxon>
        <taxon>Polystomatidae</taxon>
        <taxon>Protopolystoma</taxon>
    </lineage>
</organism>
<dbReference type="Proteomes" id="UP000784294">
    <property type="component" value="Unassembled WGS sequence"/>
</dbReference>
<reference evidence="1" key="1">
    <citation type="submission" date="2018-11" db="EMBL/GenBank/DDBJ databases">
        <authorList>
            <consortium name="Pathogen Informatics"/>
        </authorList>
    </citation>
    <scope>NUCLEOTIDE SEQUENCE</scope>
</reference>
<protein>
    <submittedName>
        <fullName evidence="1">Uncharacterized protein</fullName>
    </submittedName>
</protein>
<dbReference type="AlphaFoldDB" id="A0A448WYE9"/>
<keyword evidence="2" id="KW-1185">Reference proteome</keyword>
<name>A0A448WYE9_9PLAT</name>